<dbReference type="SUPFAM" id="SSF48208">
    <property type="entry name" value="Six-hairpin glycosidases"/>
    <property type="match status" value="1"/>
</dbReference>
<comment type="similarity">
    <text evidence="2">Belongs to the glycosyl hydrolase 9 (cellulase E) family.</text>
</comment>
<protein>
    <recommendedName>
        <fullName evidence="3">cellulase</fullName>
        <ecNumber evidence="3">3.2.1.4</ecNumber>
    </recommendedName>
</protein>
<keyword evidence="8" id="KW-0624">Polysaccharide degradation</keyword>
<feature type="signal peptide" evidence="9">
    <location>
        <begin position="1"/>
        <end position="19"/>
    </location>
</feature>
<evidence type="ECO:0000313" key="12">
    <source>
        <dbReference type="Proteomes" id="UP000198287"/>
    </source>
</evidence>
<organism evidence="11 12">
    <name type="scientific">Folsomia candida</name>
    <name type="common">Springtail</name>
    <dbReference type="NCBI Taxonomy" id="158441"/>
    <lineage>
        <taxon>Eukaryota</taxon>
        <taxon>Metazoa</taxon>
        <taxon>Ecdysozoa</taxon>
        <taxon>Arthropoda</taxon>
        <taxon>Hexapoda</taxon>
        <taxon>Collembola</taxon>
        <taxon>Entomobryomorpha</taxon>
        <taxon>Isotomoidea</taxon>
        <taxon>Isotomidae</taxon>
        <taxon>Proisotominae</taxon>
        <taxon>Folsomia</taxon>
    </lineage>
</organism>
<keyword evidence="12" id="KW-1185">Reference proteome</keyword>
<dbReference type="GO" id="GO:0008810">
    <property type="term" value="F:cellulase activity"/>
    <property type="evidence" value="ECO:0007669"/>
    <property type="project" value="UniProtKB-EC"/>
</dbReference>
<dbReference type="AlphaFoldDB" id="A0A226EBL3"/>
<keyword evidence="6" id="KW-0119">Carbohydrate metabolism</keyword>
<evidence type="ECO:0000313" key="11">
    <source>
        <dbReference type="EMBL" id="OXA54417.1"/>
    </source>
</evidence>
<dbReference type="EC" id="3.2.1.4" evidence="3"/>
<evidence type="ECO:0000259" key="10">
    <source>
        <dbReference type="Pfam" id="PF00759"/>
    </source>
</evidence>
<dbReference type="STRING" id="158441.A0A226EBL3"/>
<keyword evidence="4" id="KW-0378">Hydrolase</keyword>
<dbReference type="Pfam" id="PF00759">
    <property type="entry name" value="Glyco_hydro_9"/>
    <property type="match status" value="1"/>
</dbReference>
<dbReference type="PANTHER" id="PTHR22298">
    <property type="entry name" value="ENDO-1,4-BETA-GLUCANASE"/>
    <property type="match status" value="1"/>
</dbReference>
<gene>
    <name evidence="11" type="ORF">Fcan01_11882</name>
</gene>
<evidence type="ECO:0000256" key="5">
    <source>
        <dbReference type="ARBA" id="ARBA00023001"/>
    </source>
</evidence>
<keyword evidence="7" id="KW-0326">Glycosidase</keyword>
<comment type="caution">
    <text evidence="11">The sequence shown here is derived from an EMBL/GenBank/DDBJ whole genome shotgun (WGS) entry which is preliminary data.</text>
</comment>
<dbReference type="InterPro" id="IPR001701">
    <property type="entry name" value="Glyco_hydro_9"/>
</dbReference>
<evidence type="ECO:0000256" key="1">
    <source>
        <dbReference type="ARBA" id="ARBA00000966"/>
    </source>
</evidence>
<feature type="chain" id="PRO_5012714218" description="cellulase" evidence="9">
    <location>
        <begin position="20"/>
        <end position="459"/>
    </location>
</feature>
<sequence>MASLLVLLLLGALTHACLGQIDYDYTSLIGLSNTFYKIQRQGRLPDNDVPWRGDTFLDDGQDIGVDLSGGHFDAGDFVKFMFPYAGFTTIINWGIIDFPTGYEASVLSGALETVRTSLNFLLKTHPQANTIHAQMGNGTLDHSWWGRPEDWPYGPRPTYTITESRPGSELGSEYAAAFASGYLVFKERDPAFAATMLQHARQAYNFAYTYRGKYSDSVPEAADFYNSWSGYGDDLGYGALWMYRATNDSQYRTFADILWNEFGYAGSNAQQFSWDDKYAGIFVLGLRLTGEEKYRAKAIQFCDNTVNTALRTPKGLVFLGEWGPLRYASNAVYICLQLADLGVNAATYRAFARQQIGYILGDTGRSFVVGFGINPPRFSHHRPSSCPPRPQVCDWNLYNGNQPNYYDVTGAIVGGPDANDVYEDSRQLWQHTEVGLDYNAAYQSNLAALHSLRKAGLLH</sequence>
<evidence type="ECO:0000256" key="8">
    <source>
        <dbReference type="ARBA" id="ARBA00023326"/>
    </source>
</evidence>
<name>A0A226EBL3_FOLCA</name>
<evidence type="ECO:0000256" key="9">
    <source>
        <dbReference type="SAM" id="SignalP"/>
    </source>
</evidence>
<dbReference type="Gene3D" id="1.50.10.10">
    <property type="match status" value="1"/>
</dbReference>
<keyword evidence="5" id="KW-0136">Cellulose degradation</keyword>
<evidence type="ECO:0000256" key="6">
    <source>
        <dbReference type="ARBA" id="ARBA00023277"/>
    </source>
</evidence>
<dbReference type="InterPro" id="IPR008928">
    <property type="entry name" value="6-hairpin_glycosidase_sf"/>
</dbReference>
<evidence type="ECO:0000256" key="2">
    <source>
        <dbReference type="ARBA" id="ARBA00007072"/>
    </source>
</evidence>
<dbReference type="GO" id="GO:0030245">
    <property type="term" value="P:cellulose catabolic process"/>
    <property type="evidence" value="ECO:0007669"/>
    <property type="project" value="UniProtKB-KW"/>
</dbReference>
<evidence type="ECO:0000256" key="7">
    <source>
        <dbReference type="ARBA" id="ARBA00023295"/>
    </source>
</evidence>
<dbReference type="Proteomes" id="UP000198287">
    <property type="component" value="Unassembled WGS sequence"/>
</dbReference>
<dbReference type="OMA" id="MAIMARI"/>
<accession>A0A226EBL3</accession>
<dbReference type="EMBL" id="LNIX01000005">
    <property type="protein sequence ID" value="OXA54417.1"/>
    <property type="molecule type" value="Genomic_DNA"/>
</dbReference>
<reference evidence="11 12" key="1">
    <citation type="submission" date="2015-12" db="EMBL/GenBank/DDBJ databases">
        <title>The genome of Folsomia candida.</title>
        <authorList>
            <person name="Faddeeva A."/>
            <person name="Derks M.F."/>
            <person name="Anvar Y."/>
            <person name="Smit S."/>
            <person name="Van Straalen N."/>
            <person name="Roelofs D."/>
        </authorList>
    </citation>
    <scope>NUCLEOTIDE SEQUENCE [LARGE SCALE GENOMIC DNA]</scope>
    <source>
        <strain evidence="11 12">VU population</strain>
        <tissue evidence="11">Whole body</tissue>
    </source>
</reference>
<dbReference type="OrthoDB" id="10257085at2759"/>
<comment type="catalytic activity">
    <reaction evidence="1">
        <text>Endohydrolysis of (1-&gt;4)-beta-D-glucosidic linkages in cellulose, lichenin and cereal beta-D-glucans.</text>
        <dbReference type="EC" id="3.2.1.4"/>
    </reaction>
</comment>
<dbReference type="InterPro" id="IPR012341">
    <property type="entry name" value="6hp_glycosidase-like_sf"/>
</dbReference>
<evidence type="ECO:0000256" key="3">
    <source>
        <dbReference type="ARBA" id="ARBA00012601"/>
    </source>
</evidence>
<proteinExistence type="inferred from homology"/>
<feature type="domain" description="Glycoside hydrolase family 9" evidence="10">
    <location>
        <begin position="25"/>
        <end position="443"/>
    </location>
</feature>
<keyword evidence="9" id="KW-0732">Signal</keyword>
<evidence type="ECO:0000256" key="4">
    <source>
        <dbReference type="ARBA" id="ARBA00022801"/>
    </source>
</evidence>